<evidence type="ECO:0000256" key="3">
    <source>
        <dbReference type="ARBA" id="ARBA00023125"/>
    </source>
</evidence>
<dbReference type="InterPro" id="IPR003316">
    <property type="entry name" value="E2F_WHTH_DNA-bd_dom"/>
</dbReference>
<dbReference type="InterPro" id="IPR015633">
    <property type="entry name" value="E2F"/>
</dbReference>
<dbReference type="GO" id="GO:0000981">
    <property type="term" value="F:DNA-binding transcription factor activity, RNA polymerase II-specific"/>
    <property type="evidence" value="ECO:0007669"/>
    <property type="project" value="TreeGrafter"/>
</dbReference>
<keyword evidence="3 5" id="KW-0238">DNA-binding</keyword>
<evidence type="ECO:0000256" key="1">
    <source>
        <dbReference type="ARBA" id="ARBA00010940"/>
    </source>
</evidence>
<dbReference type="CDD" id="cd14660">
    <property type="entry name" value="E2F_DD"/>
    <property type="match status" value="1"/>
</dbReference>
<evidence type="ECO:0000313" key="9">
    <source>
        <dbReference type="EMBL" id="JAC67595.1"/>
    </source>
</evidence>
<evidence type="ECO:0000256" key="4">
    <source>
        <dbReference type="ARBA" id="ARBA00023163"/>
    </source>
</evidence>
<dbReference type="Gene3D" id="6.10.250.540">
    <property type="match status" value="1"/>
</dbReference>
<keyword evidence="5" id="KW-0539">Nucleus</keyword>
<dbReference type="InterPro" id="IPR036390">
    <property type="entry name" value="WH_DNA-bd_sf"/>
</dbReference>
<comment type="subcellular location">
    <subcellularLocation>
        <location evidence="5">Nucleus</location>
    </subcellularLocation>
</comment>
<protein>
    <submittedName>
        <fullName evidence="9">E2F transcription factor 4/5</fullName>
    </submittedName>
</protein>
<feature type="region of interest" description="Disordered" evidence="7">
    <location>
        <begin position="293"/>
        <end position="332"/>
    </location>
</feature>
<dbReference type="Pfam" id="PF02319">
    <property type="entry name" value="WHD_E2F_TDP"/>
    <property type="match status" value="1"/>
</dbReference>
<dbReference type="InterPro" id="IPR037241">
    <property type="entry name" value="E2F-DP_heterodim"/>
</dbReference>
<dbReference type="PANTHER" id="PTHR12081:SF18">
    <property type="entry name" value="TRANSCRIPTION FACTOR E2F2-RELATED"/>
    <property type="match status" value="1"/>
</dbReference>
<dbReference type="Gene3D" id="1.10.10.10">
    <property type="entry name" value="Winged helix-like DNA-binding domain superfamily/Winged helix DNA-binding domain"/>
    <property type="match status" value="1"/>
</dbReference>
<dbReference type="Pfam" id="PF16421">
    <property type="entry name" value="E2F_CC-MB"/>
    <property type="match status" value="1"/>
</dbReference>
<name>A0A061RAC3_9CHLO</name>
<feature type="domain" description="E2F/DP family winged-helix DNA-binding" evidence="8">
    <location>
        <begin position="89"/>
        <end position="154"/>
    </location>
</feature>
<feature type="compositionally biased region" description="Pro residues" evidence="7">
    <location>
        <begin position="302"/>
        <end position="314"/>
    </location>
</feature>
<reference evidence="9" key="1">
    <citation type="submission" date="2014-05" db="EMBL/GenBank/DDBJ databases">
        <title>The transcriptome of the halophilic microalga Tetraselmis sp. GSL018 isolated from the Great Salt Lake, Utah.</title>
        <authorList>
            <person name="Jinkerson R.E."/>
            <person name="D'Adamo S."/>
            <person name="Posewitz M.C."/>
        </authorList>
    </citation>
    <scope>NUCLEOTIDE SEQUENCE</scope>
    <source>
        <strain evidence="9">GSL018</strain>
    </source>
</reference>
<dbReference type="SUPFAM" id="SSF144074">
    <property type="entry name" value="E2F-DP heterodimerization region"/>
    <property type="match status" value="1"/>
</dbReference>
<evidence type="ECO:0000256" key="5">
    <source>
        <dbReference type="RuleBase" id="RU003796"/>
    </source>
</evidence>
<dbReference type="GO" id="GO:0046983">
    <property type="term" value="F:protein dimerization activity"/>
    <property type="evidence" value="ECO:0007669"/>
    <property type="project" value="InterPro"/>
</dbReference>
<evidence type="ECO:0000256" key="7">
    <source>
        <dbReference type="SAM" id="MobiDB-lite"/>
    </source>
</evidence>
<dbReference type="SUPFAM" id="SSF46785">
    <property type="entry name" value="Winged helix' DNA-binding domain"/>
    <property type="match status" value="1"/>
</dbReference>
<accession>A0A061RAC3</accession>
<evidence type="ECO:0000256" key="6">
    <source>
        <dbReference type="SAM" id="Coils"/>
    </source>
</evidence>
<keyword evidence="6" id="KW-0175">Coiled coil</keyword>
<dbReference type="SMART" id="SM01372">
    <property type="entry name" value="E2F_TDP"/>
    <property type="match status" value="1"/>
</dbReference>
<feature type="coiled-coil region" evidence="6">
    <location>
        <begin position="158"/>
        <end position="195"/>
    </location>
</feature>
<feature type="region of interest" description="Disordered" evidence="7">
    <location>
        <begin position="29"/>
        <end position="49"/>
    </location>
</feature>
<gene>
    <name evidence="9" type="ORF">TSPGSL018_10739</name>
</gene>
<keyword evidence="4 5" id="KW-0804">Transcription</keyword>
<dbReference type="AlphaFoldDB" id="A0A061RAC3"/>
<dbReference type="EMBL" id="GBEZ01018891">
    <property type="protein sequence ID" value="JAC67595.1"/>
    <property type="molecule type" value="Transcribed_RNA"/>
</dbReference>
<dbReference type="GO" id="GO:0000978">
    <property type="term" value="F:RNA polymerase II cis-regulatory region sequence-specific DNA binding"/>
    <property type="evidence" value="ECO:0007669"/>
    <property type="project" value="InterPro"/>
</dbReference>
<organism evidence="9">
    <name type="scientific">Tetraselmis sp. GSL018</name>
    <dbReference type="NCBI Taxonomy" id="582737"/>
    <lineage>
        <taxon>Eukaryota</taxon>
        <taxon>Viridiplantae</taxon>
        <taxon>Chlorophyta</taxon>
        <taxon>core chlorophytes</taxon>
        <taxon>Chlorodendrophyceae</taxon>
        <taxon>Chlorodendrales</taxon>
        <taxon>Chlorodendraceae</taxon>
        <taxon>Tetraselmis</taxon>
    </lineage>
</organism>
<proteinExistence type="inferred from homology"/>
<dbReference type="InterPro" id="IPR036388">
    <property type="entry name" value="WH-like_DNA-bd_sf"/>
</dbReference>
<keyword evidence="2 5" id="KW-0805">Transcription regulation</keyword>
<dbReference type="GO" id="GO:0090575">
    <property type="term" value="C:RNA polymerase II transcription regulator complex"/>
    <property type="evidence" value="ECO:0007669"/>
    <property type="project" value="TreeGrafter"/>
</dbReference>
<evidence type="ECO:0000259" key="8">
    <source>
        <dbReference type="SMART" id="SM01372"/>
    </source>
</evidence>
<dbReference type="InterPro" id="IPR032198">
    <property type="entry name" value="E2F_CC-MB"/>
</dbReference>
<evidence type="ECO:0000256" key="2">
    <source>
        <dbReference type="ARBA" id="ARBA00023015"/>
    </source>
</evidence>
<sequence>MANSDVNNWVTAAKKPRFLSTSKYKQIKSQGLADGSPCTPTADHSEDSRMSWRASPLNRFISEETCNSEAAGRRRCRGGYPSPNSGGSRYDSSLGLLTRKFINLMETADQGILDLNKAADILSVQKRRIYDITNVLEGIGLIEKNSKNNIRWKGRSCSPKVAEDMEKLRREIAAMEEDERRLDEHIANMRQHIADLGDNPVNQSRLYVSHGDVMAQPCFGNDIIFAVKAPRGTTLEVPNLEAVLQEGSGQGYKIVLKSAEGQIDVFLISNHCQDQQAQESRAAPPARPAVIPSEQLASSTQPPQPPSQQLPPPSASQQLQLPLPPAPMQSDAMAAAPLQYERMEDANIGAGSLHPEAASFGLPCGTHGQTSQPNVPGLPSGMNPSCVKLSPTDYALDWFSDAAENPVPVSDIWRDDMEWGNWDPKPLDWY</sequence>
<comment type="similarity">
    <text evidence="1 5">Belongs to the E2F/DP family.</text>
</comment>
<dbReference type="FunFam" id="1.10.10.10:FF:000008">
    <property type="entry name" value="E2F transcription factor 1"/>
    <property type="match status" value="1"/>
</dbReference>
<dbReference type="PANTHER" id="PTHR12081">
    <property type="entry name" value="TRANSCRIPTION FACTOR E2F"/>
    <property type="match status" value="1"/>
</dbReference>